<keyword evidence="10" id="KW-0539">Nucleus</keyword>
<keyword evidence="4" id="KW-0677">Repeat</keyword>
<comment type="similarity">
    <text evidence="2">Belongs to the krueppel C2H2-type zinc-finger protein family.</text>
</comment>
<evidence type="ECO:0000256" key="9">
    <source>
        <dbReference type="ARBA" id="ARBA00023163"/>
    </source>
</evidence>
<evidence type="ECO:0000256" key="2">
    <source>
        <dbReference type="ARBA" id="ARBA00006991"/>
    </source>
</evidence>
<evidence type="ECO:0000313" key="14">
    <source>
        <dbReference type="Ensembl" id="ENSVURP00010012312.1"/>
    </source>
</evidence>
<dbReference type="GO" id="GO:0008270">
    <property type="term" value="F:zinc ion binding"/>
    <property type="evidence" value="ECO:0007669"/>
    <property type="project" value="UniProtKB-KW"/>
</dbReference>
<keyword evidence="3" id="KW-0479">Metal-binding</keyword>
<dbReference type="PANTHER" id="PTHR16515">
    <property type="entry name" value="PR DOMAIN ZINC FINGER PROTEIN"/>
    <property type="match status" value="1"/>
</dbReference>
<feature type="domain" description="C2H2-type" evidence="13">
    <location>
        <begin position="228"/>
        <end position="255"/>
    </location>
</feature>
<reference evidence="14" key="2">
    <citation type="submission" date="2025-08" db="UniProtKB">
        <authorList>
            <consortium name="Ensembl"/>
        </authorList>
    </citation>
    <scope>IDENTIFICATION</scope>
</reference>
<name>A0A4X2KT74_VOMUR</name>
<evidence type="ECO:0000256" key="5">
    <source>
        <dbReference type="ARBA" id="ARBA00022771"/>
    </source>
</evidence>
<dbReference type="FunFam" id="3.30.160.60:FF:002343">
    <property type="entry name" value="Zinc finger protein 33A"/>
    <property type="match status" value="1"/>
</dbReference>
<evidence type="ECO:0000256" key="3">
    <source>
        <dbReference type="ARBA" id="ARBA00022723"/>
    </source>
</evidence>
<dbReference type="GO" id="GO:0003677">
    <property type="term" value="F:DNA binding"/>
    <property type="evidence" value="ECO:0007669"/>
    <property type="project" value="UniProtKB-KW"/>
</dbReference>
<dbReference type="PROSITE" id="PS50157">
    <property type="entry name" value="ZINC_FINGER_C2H2_2"/>
    <property type="match status" value="7"/>
</dbReference>
<dbReference type="FunFam" id="3.30.160.60:FF:000933">
    <property type="entry name" value="zinc finger protein 771"/>
    <property type="match status" value="2"/>
</dbReference>
<evidence type="ECO:0000256" key="8">
    <source>
        <dbReference type="ARBA" id="ARBA00023125"/>
    </source>
</evidence>
<reference evidence="15" key="1">
    <citation type="submission" date="2018-12" db="EMBL/GenBank/DDBJ databases">
        <authorList>
            <person name="Yazar S."/>
        </authorList>
    </citation>
    <scope>NUCLEOTIDE SEQUENCE [LARGE SCALE GENOMIC DNA]</scope>
</reference>
<dbReference type="Pfam" id="PF00096">
    <property type="entry name" value="zf-C2H2"/>
    <property type="match status" value="5"/>
</dbReference>
<evidence type="ECO:0000259" key="13">
    <source>
        <dbReference type="PROSITE" id="PS50157"/>
    </source>
</evidence>
<keyword evidence="6" id="KW-0862">Zinc</keyword>
<feature type="compositionally biased region" description="Basic and acidic residues" evidence="12">
    <location>
        <begin position="14"/>
        <end position="24"/>
    </location>
</feature>
<dbReference type="PANTHER" id="PTHR16515:SF66">
    <property type="entry name" value="C2H2-TYPE DOMAIN-CONTAINING PROTEIN"/>
    <property type="match status" value="1"/>
</dbReference>
<accession>A0A4X2KT74</accession>
<feature type="domain" description="C2H2-type" evidence="13">
    <location>
        <begin position="284"/>
        <end position="311"/>
    </location>
</feature>
<evidence type="ECO:0000313" key="15">
    <source>
        <dbReference type="Proteomes" id="UP000314987"/>
    </source>
</evidence>
<keyword evidence="8" id="KW-0238">DNA-binding</keyword>
<evidence type="ECO:0000256" key="4">
    <source>
        <dbReference type="ARBA" id="ARBA00022737"/>
    </source>
</evidence>
<dbReference type="AlphaFoldDB" id="A0A4X2KT74"/>
<feature type="domain" description="C2H2-type" evidence="13">
    <location>
        <begin position="174"/>
        <end position="199"/>
    </location>
</feature>
<sequence length="361" mass="39431">MEGGLEPGNPGLQAHEEEGLRSDESGDGGEEQVGAGELGRPSPRRGLECPFLPLGHRNREDATFHPAVLEDERAPGLASGDLLPSPVFKLPSGPPPERPFLVWPGQPAAREMMLGLQRLCGAGQGEGEEKLAGIGLRTALPGSRPFGCFQCGLTVACLPDLIHHQGTHPGEKPYRCPECGKEFRRGSDLHRRSHTGHRPHKCPDCGEGFGRSSDLVKHQRVHTGEKPYTCSECGKNFSVSSNLIQHQRTHTGEKPYKCADCGKSFSLSSNLLQHRRSHTGEKPYKCGWCGDSFGRSSYLLKHQRSHTGENVCGKGFSQSSHLLIHQAAHSGEKPYVCLECGKAFARNSFLLSCWTFQLIDE</sequence>
<dbReference type="InterPro" id="IPR050331">
    <property type="entry name" value="Zinc_finger"/>
</dbReference>
<dbReference type="Gene3D" id="3.30.160.60">
    <property type="entry name" value="Classic Zinc Finger"/>
    <property type="match status" value="8"/>
</dbReference>
<dbReference type="GO" id="GO:0005634">
    <property type="term" value="C:nucleus"/>
    <property type="evidence" value="ECO:0007669"/>
    <property type="project" value="UniProtKB-SubCell"/>
</dbReference>
<evidence type="ECO:0000256" key="6">
    <source>
        <dbReference type="ARBA" id="ARBA00022833"/>
    </source>
</evidence>
<organism evidence="14 15">
    <name type="scientific">Vombatus ursinus</name>
    <name type="common">Common wombat</name>
    <dbReference type="NCBI Taxonomy" id="29139"/>
    <lineage>
        <taxon>Eukaryota</taxon>
        <taxon>Metazoa</taxon>
        <taxon>Chordata</taxon>
        <taxon>Craniata</taxon>
        <taxon>Vertebrata</taxon>
        <taxon>Euteleostomi</taxon>
        <taxon>Mammalia</taxon>
        <taxon>Metatheria</taxon>
        <taxon>Diprotodontia</taxon>
        <taxon>Vombatidae</taxon>
        <taxon>Vombatus</taxon>
    </lineage>
</organism>
<feature type="domain" description="C2H2-type" evidence="13">
    <location>
        <begin position="146"/>
        <end position="173"/>
    </location>
</feature>
<dbReference type="FunFam" id="3.30.160.60:FF:000953">
    <property type="entry name" value="Zinc finger protein 691"/>
    <property type="match status" value="1"/>
</dbReference>
<evidence type="ECO:0000256" key="11">
    <source>
        <dbReference type="PROSITE-ProRule" id="PRU00042"/>
    </source>
</evidence>
<feature type="domain" description="C2H2-type" evidence="13">
    <location>
        <begin position="200"/>
        <end position="227"/>
    </location>
</feature>
<dbReference type="InterPro" id="IPR013087">
    <property type="entry name" value="Znf_C2H2_type"/>
</dbReference>
<dbReference type="Pfam" id="PF13912">
    <property type="entry name" value="zf-C2H2_6"/>
    <property type="match status" value="1"/>
</dbReference>
<dbReference type="InterPro" id="IPR036236">
    <property type="entry name" value="Znf_C2H2_sf"/>
</dbReference>
<comment type="subcellular location">
    <subcellularLocation>
        <location evidence="1">Nucleus</location>
    </subcellularLocation>
</comment>
<reference evidence="14" key="3">
    <citation type="submission" date="2025-09" db="UniProtKB">
        <authorList>
            <consortium name="Ensembl"/>
        </authorList>
    </citation>
    <scope>IDENTIFICATION</scope>
</reference>
<evidence type="ECO:0000256" key="1">
    <source>
        <dbReference type="ARBA" id="ARBA00004123"/>
    </source>
</evidence>
<dbReference type="Ensembl" id="ENSVURT00010014017.1">
    <property type="protein sequence ID" value="ENSVURP00010012312.1"/>
    <property type="gene ID" value="ENSVURG00010009491.1"/>
</dbReference>
<dbReference type="FunFam" id="3.30.160.60:FF:000340">
    <property type="entry name" value="zinc finger protein 473 isoform X1"/>
    <property type="match status" value="1"/>
</dbReference>
<dbReference type="SMART" id="SM00355">
    <property type="entry name" value="ZnF_C2H2"/>
    <property type="match status" value="7"/>
</dbReference>
<protein>
    <recommendedName>
        <fullName evidence="13">C2H2-type domain-containing protein</fullName>
    </recommendedName>
</protein>
<feature type="domain" description="C2H2-type" evidence="13">
    <location>
        <begin position="312"/>
        <end position="334"/>
    </location>
</feature>
<dbReference type="SUPFAM" id="SSF57667">
    <property type="entry name" value="beta-beta-alpha zinc fingers"/>
    <property type="match status" value="4"/>
</dbReference>
<dbReference type="Proteomes" id="UP000314987">
    <property type="component" value="Unassembled WGS sequence"/>
</dbReference>
<keyword evidence="5 11" id="KW-0863">Zinc-finger</keyword>
<proteinExistence type="inferred from homology"/>
<dbReference type="FunFam" id="3.30.160.60:FF:000176">
    <property type="entry name" value="zinc finger protein 70"/>
    <property type="match status" value="1"/>
</dbReference>
<dbReference type="GeneTree" id="ENSGT01140000282534"/>
<dbReference type="GO" id="GO:0010468">
    <property type="term" value="P:regulation of gene expression"/>
    <property type="evidence" value="ECO:0007669"/>
    <property type="project" value="TreeGrafter"/>
</dbReference>
<keyword evidence="7" id="KW-0805">Transcription regulation</keyword>
<dbReference type="PROSITE" id="PS00028">
    <property type="entry name" value="ZINC_FINGER_C2H2_1"/>
    <property type="match status" value="5"/>
</dbReference>
<feature type="domain" description="C2H2-type" evidence="13">
    <location>
        <begin position="256"/>
        <end position="283"/>
    </location>
</feature>
<evidence type="ECO:0000256" key="10">
    <source>
        <dbReference type="ARBA" id="ARBA00023242"/>
    </source>
</evidence>
<keyword evidence="15" id="KW-1185">Reference proteome</keyword>
<evidence type="ECO:0000256" key="7">
    <source>
        <dbReference type="ARBA" id="ARBA00023015"/>
    </source>
</evidence>
<keyword evidence="9" id="KW-0804">Transcription</keyword>
<evidence type="ECO:0000256" key="12">
    <source>
        <dbReference type="SAM" id="MobiDB-lite"/>
    </source>
</evidence>
<dbReference type="FunFam" id="3.30.160.60:FF:002063">
    <property type="entry name" value="RB associated KRAB zinc finger"/>
    <property type="match status" value="1"/>
</dbReference>
<feature type="region of interest" description="Disordered" evidence="12">
    <location>
        <begin position="1"/>
        <end position="54"/>
    </location>
</feature>